<evidence type="ECO:0000313" key="2">
    <source>
        <dbReference type="EMBL" id="GFN88968.1"/>
    </source>
</evidence>
<comment type="caution">
    <text evidence="2">The sequence shown here is derived from an EMBL/GenBank/DDBJ whole genome shotgun (WGS) entry which is preliminary data.</text>
</comment>
<keyword evidence="3" id="KW-1185">Reference proteome</keyword>
<evidence type="ECO:0008006" key="4">
    <source>
        <dbReference type="Google" id="ProtNLM"/>
    </source>
</evidence>
<feature type="chain" id="PRO_5043932356" description="NTR domain-containing protein" evidence="1">
    <location>
        <begin position="22"/>
        <end position="144"/>
    </location>
</feature>
<evidence type="ECO:0000256" key="1">
    <source>
        <dbReference type="SAM" id="SignalP"/>
    </source>
</evidence>
<sequence length="144" mass="16072">MCGQFLEINVGPVLLLYLCGAGVLPLECCPTAFQICTRTQTYRVVARKLYNDVLIQGYKDFTLYVSCRHFERGAKYRIKNVVCAKIKRPCVTVYNIASPQQGDLMFLGPLSGQGAGGRARTRDRWVPADHRTDLLSSVPPMARS</sequence>
<organism evidence="2 3">
    <name type="scientific">Plakobranchus ocellatus</name>
    <dbReference type="NCBI Taxonomy" id="259542"/>
    <lineage>
        <taxon>Eukaryota</taxon>
        <taxon>Metazoa</taxon>
        <taxon>Spiralia</taxon>
        <taxon>Lophotrochozoa</taxon>
        <taxon>Mollusca</taxon>
        <taxon>Gastropoda</taxon>
        <taxon>Heterobranchia</taxon>
        <taxon>Euthyneura</taxon>
        <taxon>Panpulmonata</taxon>
        <taxon>Sacoglossa</taxon>
        <taxon>Placobranchoidea</taxon>
        <taxon>Plakobranchidae</taxon>
        <taxon>Plakobranchus</taxon>
    </lineage>
</organism>
<protein>
    <recommendedName>
        <fullName evidence="4">NTR domain-containing protein</fullName>
    </recommendedName>
</protein>
<name>A0AAV3Z3J6_9GAST</name>
<reference evidence="2 3" key="1">
    <citation type="journal article" date="2021" name="Elife">
        <title>Chloroplast acquisition without the gene transfer in kleptoplastic sea slugs, Plakobranchus ocellatus.</title>
        <authorList>
            <person name="Maeda T."/>
            <person name="Takahashi S."/>
            <person name="Yoshida T."/>
            <person name="Shimamura S."/>
            <person name="Takaki Y."/>
            <person name="Nagai Y."/>
            <person name="Toyoda A."/>
            <person name="Suzuki Y."/>
            <person name="Arimoto A."/>
            <person name="Ishii H."/>
            <person name="Satoh N."/>
            <person name="Nishiyama T."/>
            <person name="Hasebe M."/>
            <person name="Maruyama T."/>
            <person name="Minagawa J."/>
            <person name="Obokata J."/>
            <person name="Shigenobu S."/>
        </authorList>
    </citation>
    <scope>NUCLEOTIDE SEQUENCE [LARGE SCALE GENOMIC DNA]</scope>
</reference>
<dbReference type="EMBL" id="BLXT01001900">
    <property type="protein sequence ID" value="GFN88968.1"/>
    <property type="molecule type" value="Genomic_DNA"/>
</dbReference>
<keyword evidence="1" id="KW-0732">Signal</keyword>
<dbReference type="Proteomes" id="UP000735302">
    <property type="component" value="Unassembled WGS sequence"/>
</dbReference>
<accession>A0AAV3Z3J6</accession>
<proteinExistence type="predicted"/>
<feature type="signal peptide" evidence="1">
    <location>
        <begin position="1"/>
        <end position="21"/>
    </location>
</feature>
<gene>
    <name evidence="2" type="ORF">PoB_001547400</name>
</gene>
<evidence type="ECO:0000313" key="3">
    <source>
        <dbReference type="Proteomes" id="UP000735302"/>
    </source>
</evidence>
<dbReference type="AlphaFoldDB" id="A0AAV3Z3J6"/>